<dbReference type="Proteomes" id="UP000821853">
    <property type="component" value="Chromosome 4"/>
</dbReference>
<evidence type="ECO:0000313" key="2">
    <source>
        <dbReference type="EMBL" id="KAH9373345.1"/>
    </source>
</evidence>
<reference evidence="2 3" key="1">
    <citation type="journal article" date="2020" name="Cell">
        <title>Large-Scale Comparative Analyses of Tick Genomes Elucidate Their Genetic Diversity and Vector Capacities.</title>
        <authorList>
            <consortium name="Tick Genome and Microbiome Consortium (TIGMIC)"/>
            <person name="Jia N."/>
            <person name="Wang J."/>
            <person name="Shi W."/>
            <person name="Du L."/>
            <person name="Sun Y."/>
            <person name="Zhan W."/>
            <person name="Jiang J.F."/>
            <person name="Wang Q."/>
            <person name="Zhang B."/>
            <person name="Ji P."/>
            <person name="Bell-Sakyi L."/>
            <person name="Cui X.M."/>
            <person name="Yuan T.T."/>
            <person name="Jiang B.G."/>
            <person name="Yang W.F."/>
            <person name="Lam T.T."/>
            <person name="Chang Q.C."/>
            <person name="Ding S.J."/>
            <person name="Wang X.J."/>
            <person name="Zhu J.G."/>
            <person name="Ruan X.D."/>
            <person name="Zhao L."/>
            <person name="Wei J.T."/>
            <person name="Ye R.Z."/>
            <person name="Que T.C."/>
            <person name="Du C.H."/>
            <person name="Zhou Y.H."/>
            <person name="Cheng J.X."/>
            <person name="Dai P.F."/>
            <person name="Guo W.B."/>
            <person name="Han X.H."/>
            <person name="Huang E.J."/>
            <person name="Li L.F."/>
            <person name="Wei W."/>
            <person name="Gao Y.C."/>
            <person name="Liu J.Z."/>
            <person name="Shao H.Z."/>
            <person name="Wang X."/>
            <person name="Wang C.C."/>
            <person name="Yang T.C."/>
            <person name="Huo Q.B."/>
            <person name="Li W."/>
            <person name="Chen H.Y."/>
            <person name="Chen S.E."/>
            <person name="Zhou L.G."/>
            <person name="Ni X.B."/>
            <person name="Tian J.H."/>
            <person name="Sheng Y."/>
            <person name="Liu T."/>
            <person name="Pan Y.S."/>
            <person name="Xia L.Y."/>
            <person name="Li J."/>
            <person name="Zhao F."/>
            <person name="Cao W.C."/>
        </authorList>
    </citation>
    <scope>NUCLEOTIDE SEQUENCE [LARGE SCALE GENOMIC DNA]</scope>
    <source>
        <strain evidence="2">HaeL-2018</strain>
    </source>
</reference>
<evidence type="ECO:0000313" key="3">
    <source>
        <dbReference type="Proteomes" id="UP000821853"/>
    </source>
</evidence>
<sequence>MKQRPASTLFSSHHTYNSTLAHADEPYKFQTTVKLQKGVQCSPCLDNARRSPSQPLDPSRFLRHDERGSRARSERPRSAYGSRDSSPFGYGPGPLGYNVPSPHSRPRSMMQLEDEVERPSGGSTSLRREESLVKKILPRYEMNTGGALRTGPAPVGGVPAIGPASIRRGTCA</sequence>
<dbReference type="EMBL" id="JABSTR010000006">
    <property type="protein sequence ID" value="KAH9373345.1"/>
    <property type="molecule type" value="Genomic_DNA"/>
</dbReference>
<dbReference type="AlphaFoldDB" id="A0A9J6GF01"/>
<dbReference type="VEuPathDB" id="VectorBase:HLOH_047391"/>
<evidence type="ECO:0000256" key="1">
    <source>
        <dbReference type="SAM" id="MobiDB-lite"/>
    </source>
</evidence>
<protein>
    <submittedName>
        <fullName evidence="2">Uncharacterized protein</fullName>
    </submittedName>
</protein>
<keyword evidence="3" id="KW-1185">Reference proteome</keyword>
<organism evidence="2 3">
    <name type="scientific">Haemaphysalis longicornis</name>
    <name type="common">Bush tick</name>
    <dbReference type="NCBI Taxonomy" id="44386"/>
    <lineage>
        <taxon>Eukaryota</taxon>
        <taxon>Metazoa</taxon>
        <taxon>Ecdysozoa</taxon>
        <taxon>Arthropoda</taxon>
        <taxon>Chelicerata</taxon>
        <taxon>Arachnida</taxon>
        <taxon>Acari</taxon>
        <taxon>Parasitiformes</taxon>
        <taxon>Ixodida</taxon>
        <taxon>Ixodoidea</taxon>
        <taxon>Ixodidae</taxon>
        <taxon>Haemaphysalinae</taxon>
        <taxon>Haemaphysalis</taxon>
    </lineage>
</organism>
<feature type="region of interest" description="Disordered" evidence="1">
    <location>
        <begin position="45"/>
        <end position="128"/>
    </location>
</feature>
<gene>
    <name evidence="2" type="ORF">HPB48_018398</name>
</gene>
<proteinExistence type="predicted"/>
<name>A0A9J6GF01_HAELO</name>
<feature type="compositionally biased region" description="Basic and acidic residues" evidence="1">
    <location>
        <begin position="60"/>
        <end position="77"/>
    </location>
</feature>
<accession>A0A9J6GF01</accession>
<comment type="caution">
    <text evidence="2">The sequence shown here is derived from an EMBL/GenBank/DDBJ whole genome shotgun (WGS) entry which is preliminary data.</text>
</comment>
<dbReference type="OrthoDB" id="6487796at2759"/>